<organism evidence="2 3">
    <name type="scientific">Streptomyces tubercidicus</name>
    <dbReference type="NCBI Taxonomy" id="47759"/>
    <lineage>
        <taxon>Bacteria</taxon>
        <taxon>Bacillati</taxon>
        <taxon>Actinomycetota</taxon>
        <taxon>Actinomycetes</taxon>
        <taxon>Kitasatosporales</taxon>
        <taxon>Streptomycetaceae</taxon>
        <taxon>Streptomyces</taxon>
    </lineage>
</organism>
<dbReference type="SUPFAM" id="SSF48317">
    <property type="entry name" value="Acid phosphatase/Vanadium-dependent haloperoxidase"/>
    <property type="match status" value="1"/>
</dbReference>
<proteinExistence type="predicted"/>
<comment type="caution">
    <text evidence="2">The sequence shown here is derived from an EMBL/GenBank/DDBJ whole genome shotgun (WGS) entry which is preliminary data.</text>
</comment>
<dbReference type="Pfam" id="PF01569">
    <property type="entry name" value="PAP2"/>
    <property type="match status" value="1"/>
</dbReference>
<evidence type="ECO:0000313" key="2">
    <source>
        <dbReference type="EMBL" id="GFE42059.1"/>
    </source>
</evidence>
<sequence length="330" mass="35484">MAAVCAALFAALVITVLAADGKRPLPGDRALHTWATAHRPDALAAAARALTDSGTGIWPYLLAALAGSLAGRNARDRTVSAVAALAVLLLGQGLRQALMPAIARPRPPRTDWATHASGFSMPSGHSTTSALVAGLACWAAAHGAQRILRWCVWVLAVLWAAGVGLTRIYLGVHWPSDVPDVVAVIAAAPEYVSLAEQRWVALVDHDAVGSEECDVVHWWRCEKELVGYIHDARSGRIIRADLHPGFLGYERRPRVITALPGMGWTACYPSTLLQVPPARTARCSPGWCTTTAPSPPRRRSRRLGLLQHRYPRLVPYRAAARTPTPNTKTS</sequence>
<name>A0A640V1K6_9ACTN</name>
<gene>
    <name evidence="2" type="ORF">Stube_67320</name>
</gene>
<evidence type="ECO:0000259" key="1">
    <source>
        <dbReference type="SMART" id="SM00014"/>
    </source>
</evidence>
<accession>A0A640V1K6</accession>
<evidence type="ECO:0000313" key="3">
    <source>
        <dbReference type="Proteomes" id="UP000431826"/>
    </source>
</evidence>
<dbReference type="Gene3D" id="1.20.144.10">
    <property type="entry name" value="Phosphatidic acid phosphatase type 2/haloperoxidase"/>
    <property type="match status" value="1"/>
</dbReference>
<dbReference type="InterPro" id="IPR000326">
    <property type="entry name" value="PAP2/HPO"/>
</dbReference>
<dbReference type="SMART" id="SM00014">
    <property type="entry name" value="acidPPc"/>
    <property type="match status" value="1"/>
</dbReference>
<keyword evidence="3" id="KW-1185">Reference proteome</keyword>
<dbReference type="AlphaFoldDB" id="A0A640V1K6"/>
<dbReference type="Proteomes" id="UP000431826">
    <property type="component" value="Unassembled WGS sequence"/>
</dbReference>
<protein>
    <recommendedName>
        <fullName evidence="1">Phosphatidic acid phosphatase type 2/haloperoxidase domain-containing protein</fullName>
    </recommendedName>
</protein>
<dbReference type="CDD" id="cd03392">
    <property type="entry name" value="PAP2_like_2"/>
    <property type="match status" value="1"/>
</dbReference>
<dbReference type="EMBL" id="BLIR01000003">
    <property type="protein sequence ID" value="GFE42059.1"/>
    <property type="molecule type" value="Genomic_DNA"/>
</dbReference>
<dbReference type="InterPro" id="IPR036938">
    <property type="entry name" value="PAP2/HPO_sf"/>
</dbReference>
<dbReference type="PANTHER" id="PTHR14969">
    <property type="entry name" value="SPHINGOSINE-1-PHOSPHATE PHOSPHOHYDROLASE"/>
    <property type="match status" value="1"/>
</dbReference>
<dbReference type="PANTHER" id="PTHR14969:SF13">
    <property type="entry name" value="AT30094P"/>
    <property type="match status" value="1"/>
</dbReference>
<reference evidence="2 3" key="1">
    <citation type="submission" date="2019-12" db="EMBL/GenBank/DDBJ databases">
        <title>Whole genome shotgun sequence of Streptomyces tubercidicus NBRC 13090.</title>
        <authorList>
            <person name="Ichikawa N."/>
            <person name="Kimura A."/>
            <person name="Kitahashi Y."/>
            <person name="Komaki H."/>
            <person name="Tamura T."/>
        </authorList>
    </citation>
    <scope>NUCLEOTIDE SEQUENCE [LARGE SCALE GENOMIC DNA]</scope>
    <source>
        <strain evidence="2 3">NBRC 13090</strain>
    </source>
</reference>
<feature type="domain" description="Phosphatidic acid phosphatase type 2/haloperoxidase" evidence="1">
    <location>
        <begin position="79"/>
        <end position="195"/>
    </location>
</feature>